<dbReference type="NCBIfam" id="TIGR00732">
    <property type="entry name" value="dprA"/>
    <property type="match status" value="1"/>
</dbReference>
<dbReference type="InterPro" id="IPR036388">
    <property type="entry name" value="WH-like_DNA-bd_sf"/>
</dbReference>
<dbReference type="InterPro" id="IPR041614">
    <property type="entry name" value="DprA_WH"/>
</dbReference>
<dbReference type="AlphaFoldDB" id="A0A0G0LX80"/>
<dbReference type="PANTHER" id="PTHR43022">
    <property type="entry name" value="PROTEIN SMF"/>
    <property type="match status" value="1"/>
</dbReference>
<accession>A0A0G0LX80</accession>
<evidence type="ECO:0000256" key="1">
    <source>
        <dbReference type="ARBA" id="ARBA00006525"/>
    </source>
</evidence>
<dbReference type="Proteomes" id="UP000034235">
    <property type="component" value="Unassembled WGS sequence"/>
</dbReference>
<dbReference type="PANTHER" id="PTHR43022:SF1">
    <property type="entry name" value="PROTEIN SMF"/>
    <property type="match status" value="1"/>
</dbReference>
<dbReference type="SUPFAM" id="SSF102405">
    <property type="entry name" value="MCP/YpsA-like"/>
    <property type="match status" value="1"/>
</dbReference>
<dbReference type="Pfam" id="PF02481">
    <property type="entry name" value="DNA_processg_A"/>
    <property type="match status" value="1"/>
</dbReference>
<name>A0A0G0LX80_9BACT</name>
<dbReference type="EMBL" id="LBUP01000007">
    <property type="protein sequence ID" value="KKQ66024.1"/>
    <property type="molecule type" value="Genomic_DNA"/>
</dbReference>
<dbReference type="GO" id="GO:0009294">
    <property type="term" value="P:DNA-mediated transformation"/>
    <property type="evidence" value="ECO:0007669"/>
    <property type="project" value="InterPro"/>
</dbReference>
<reference evidence="4 5" key="1">
    <citation type="journal article" date="2015" name="Nature">
        <title>rRNA introns, odd ribosomes, and small enigmatic genomes across a large radiation of phyla.</title>
        <authorList>
            <person name="Brown C.T."/>
            <person name="Hug L.A."/>
            <person name="Thomas B.C."/>
            <person name="Sharon I."/>
            <person name="Castelle C.J."/>
            <person name="Singh A."/>
            <person name="Wilkins M.J."/>
            <person name="Williams K.H."/>
            <person name="Banfield J.F."/>
        </authorList>
    </citation>
    <scope>NUCLEOTIDE SEQUENCE [LARGE SCALE GENOMIC DNA]</scope>
</reference>
<dbReference type="Pfam" id="PF17782">
    <property type="entry name" value="WHD_DprA"/>
    <property type="match status" value="1"/>
</dbReference>
<feature type="domain" description="DprA winged helix" evidence="3">
    <location>
        <begin position="306"/>
        <end position="357"/>
    </location>
</feature>
<evidence type="ECO:0000313" key="4">
    <source>
        <dbReference type="EMBL" id="KKQ66024.1"/>
    </source>
</evidence>
<dbReference type="PATRIC" id="fig|1618422.5.peg.975"/>
<feature type="domain" description="Smf/DprA SLOG" evidence="2">
    <location>
        <begin position="79"/>
        <end position="288"/>
    </location>
</feature>
<protein>
    <submittedName>
        <fullName evidence="4">Protecting protein DprA protein</fullName>
    </submittedName>
</protein>
<dbReference type="InterPro" id="IPR003488">
    <property type="entry name" value="DprA"/>
</dbReference>
<evidence type="ECO:0000313" key="5">
    <source>
        <dbReference type="Proteomes" id="UP000034235"/>
    </source>
</evidence>
<organism evidence="4 5">
    <name type="scientific">Candidatus Daviesbacteria bacterium GW2011_GWA2_38_24</name>
    <dbReference type="NCBI Taxonomy" id="1618422"/>
    <lineage>
        <taxon>Bacteria</taxon>
        <taxon>Candidatus Daviesiibacteriota</taxon>
    </lineage>
</organism>
<comment type="caution">
    <text evidence="4">The sequence shown here is derived from an EMBL/GenBank/DDBJ whole genome shotgun (WGS) entry which is preliminary data.</text>
</comment>
<evidence type="ECO:0000259" key="3">
    <source>
        <dbReference type="Pfam" id="PF17782"/>
    </source>
</evidence>
<dbReference type="InterPro" id="IPR057666">
    <property type="entry name" value="DrpA_SLOG"/>
</dbReference>
<proteinExistence type="inferred from homology"/>
<gene>
    <name evidence="4" type="ORF">US86_C0007G0069</name>
</gene>
<dbReference type="Gene3D" id="1.10.10.10">
    <property type="entry name" value="Winged helix-like DNA-binding domain superfamily/Winged helix DNA-binding domain"/>
    <property type="match status" value="1"/>
</dbReference>
<dbReference type="Gene3D" id="3.40.50.450">
    <property type="match status" value="1"/>
</dbReference>
<sequence>MMKNLSYLLALHSIEGLGSVRLKMLLDYFEDPKLAWEASKKEWESLRLQRRVIEGWINVRKKLDPEDYLQRILKSGVGILTFFDPDYPALLKQIYDAPLILYFKGNKKILNQKSIGVVGTRQVTGYGRAVTEKLTQELVEARLVIVSGLARGVDSIAHRTVIDNGGLTVAVLGAGLNNIYPPENLRLSQEIIDKGGVVLCENPPDYLIVPGVFPSRNRIISGLSLGVLVTEAAKDSGSLITARFALEQGREVFAVPGPITSYFSAGPANLIKEGAKLVTSAEDILSELGIGANKRVTLSASEESSFSDLEKQILKFLENEQKHIDEISKKLNKPSSEVSASLIKLEIQGIIKSLGGGVYIKSFPAEKIGFSKSSS</sequence>
<comment type="similarity">
    <text evidence="1">Belongs to the DprA/Smf family.</text>
</comment>
<evidence type="ECO:0000259" key="2">
    <source>
        <dbReference type="Pfam" id="PF02481"/>
    </source>
</evidence>